<evidence type="ECO:0000259" key="1">
    <source>
        <dbReference type="Pfam" id="PF00080"/>
    </source>
</evidence>
<dbReference type="PANTHER" id="PTHR10003">
    <property type="entry name" value="SUPEROXIDE DISMUTASE CU-ZN -RELATED"/>
    <property type="match status" value="1"/>
</dbReference>
<dbReference type="SUPFAM" id="SSF49329">
    <property type="entry name" value="Cu,Zn superoxide dismutase-like"/>
    <property type="match status" value="1"/>
</dbReference>
<keyword evidence="3" id="KW-1185">Reference proteome</keyword>
<protein>
    <submittedName>
        <fullName evidence="2">15946_t:CDS:1</fullName>
    </submittedName>
</protein>
<dbReference type="GO" id="GO:0005507">
    <property type="term" value="F:copper ion binding"/>
    <property type="evidence" value="ECO:0007669"/>
    <property type="project" value="InterPro"/>
</dbReference>
<dbReference type="OrthoDB" id="159229at2759"/>
<name>A0A9N9IMT1_9GLOM</name>
<feature type="non-terminal residue" evidence="2">
    <location>
        <position position="1"/>
    </location>
</feature>
<dbReference type="InterPro" id="IPR001424">
    <property type="entry name" value="SOD_Cu_Zn_dom"/>
</dbReference>
<dbReference type="InterPro" id="IPR024134">
    <property type="entry name" value="SOD_Cu/Zn_/chaperone"/>
</dbReference>
<proteinExistence type="predicted"/>
<dbReference type="InterPro" id="IPR036423">
    <property type="entry name" value="SOD-like_Cu/Zn_dom_sf"/>
</dbReference>
<dbReference type="Gene3D" id="2.60.40.200">
    <property type="entry name" value="Superoxide dismutase, copper/zinc binding domain"/>
    <property type="match status" value="2"/>
</dbReference>
<evidence type="ECO:0000313" key="3">
    <source>
        <dbReference type="Proteomes" id="UP000789396"/>
    </source>
</evidence>
<sequence length="115" mass="12118">MAVACFTGEYHGIKGLITFTKKGRGVQVNVDIRSGLDDTTGKYPYHIHQFAINSTGSCASTGGHFDPAGKYGGLKGSPRGCAKATYIDKFIALKDSSKAKNGIIGRSIVIHAPNS</sequence>
<reference evidence="2" key="1">
    <citation type="submission" date="2021-06" db="EMBL/GenBank/DDBJ databases">
        <authorList>
            <person name="Kallberg Y."/>
            <person name="Tangrot J."/>
            <person name="Rosling A."/>
        </authorList>
    </citation>
    <scope>NUCLEOTIDE SEQUENCE</scope>
    <source>
        <strain evidence="2">IN212</strain>
    </source>
</reference>
<dbReference type="Pfam" id="PF00080">
    <property type="entry name" value="Sod_Cu"/>
    <property type="match status" value="1"/>
</dbReference>
<dbReference type="EMBL" id="CAJVPZ010032198">
    <property type="protein sequence ID" value="CAG8741245.1"/>
    <property type="molecule type" value="Genomic_DNA"/>
</dbReference>
<comment type="caution">
    <text evidence="2">The sequence shown here is derived from an EMBL/GenBank/DDBJ whole genome shotgun (WGS) entry which is preliminary data.</text>
</comment>
<accession>A0A9N9IMT1</accession>
<gene>
    <name evidence="2" type="ORF">RFULGI_LOCUS12878</name>
</gene>
<dbReference type="AlphaFoldDB" id="A0A9N9IMT1"/>
<dbReference type="GO" id="GO:0006801">
    <property type="term" value="P:superoxide metabolic process"/>
    <property type="evidence" value="ECO:0007669"/>
    <property type="project" value="InterPro"/>
</dbReference>
<dbReference type="Proteomes" id="UP000789396">
    <property type="component" value="Unassembled WGS sequence"/>
</dbReference>
<organism evidence="2 3">
    <name type="scientific">Racocetra fulgida</name>
    <dbReference type="NCBI Taxonomy" id="60492"/>
    <lineage>
        <taxon>Eukaryota</taxon>
        <taxon>Fungi</taxon>
        <taxon>Fungi incertae sedis</taxon>
        <taxon>Mucoromycota</taxon>
        <taxon>Glomeromycotina</taxon>
        <taxon>Glomeromycetes</taxon>
        <taxon>Diversisporales</taxon>
        <taxon>Gigasporaceae</taxon>
        <taxon>Racocetra</taxon>
    </lineage>
</organism>
<feature type="domain" description="Superoxide dismutase copper/zinc binding" evidence="1">
    <location>
        <begin position="14"/>
        <end position="113"/>
    </location>
</feature>
<evidence type="ECO:0000313" key="2">
    <source>
        <dbReference type="EMBL" id="CAG8741245.1"/>
    </source>
</evidence>